<evidence type="ECO:0000259" key="6">
    <source>
        <dbReference type="Pfam" id="PF02465"/>
    </source>
</evidence>
<comment type="subcellular location">
    <subcellularLocation>
        <location evidence="5">Secreted</location>
    </subcellularLocation>
    <subcellularLocation>
        <location evidence="5">Bacterial flagellum</location>
    </subcellularLocation>
</comment>
<evidence type="ECO:0000256" key="3">
    <source>
        <dbReference type="ARBA" id="ARBA00023054"/>
    </source>
</evidence>
<dbReference type="InterPro" id="IPR010809">
    <property type="entry name" value="FliD_C"/>
</dbReference>
<evidence type="ECO:0000313" key="8">
    <source>
        <dbReference type="EMBL" id="MBY9074043.1"/>
    </source>
</evidence>
<dbReference type="Proteomes" id="UP000754710">
    <property type="component" value="Unassembled WGS sequence"/>
</dbReference>
<gene>
    <name evidence="8" type="primary">fliD</name>
    <name evidence="8" type="ORF">K1X13_04320</name>
</gene>
<keyword evidence="4 5" id="KW-0975">Bacterial flagellum</keyword>
<dbReference type="PANTHER" id="PTHR30288">
    <property type="entry name" value="FLAGELLAR CAP/ASSEMBLY PROTEIN FLID"/>
    <property type="match status" value="1"/>
</dbReference>
<dbReference type="RefSeq" id="WP_221023768.1">
    <property type="nucleotide sequence ID" value="NZ_JAIEZQ010000001.1"/>
</dbReference>
<keyword evidence="9" id="KW-1185">Reference proteome</keyword>
<comment type="similarity">
    <text evidence="1 5">Belongs to the FliD family.</text>
</comment>
<dbReference type="Pfam" id="PF02465">
    <property type="entry name" value="FliD_N"/>
    <property type="match status" value="1"/>
</dbReference>
<evidence type="ECO:0000256" key="5">
    <source>
        <dbReference type="RuleBase" id="RU362066"/>
    </source>
</evidence>
<keyword evidence="8" id="KW-0282">Flagellum</keyword>
<dbReference type="InterPro" id="IPR003481">
    <property type="entry name" value="FliD_N"/>
</dbReference>
<keyword evidence="5" id="KW-0964">Secreted</keyword>
<keyword evidence="3" id="KW-0175">Coiled coil</keyword>
<accession>A0ABS7RG73</accession>
<reference evidence="8 9" key="1">
    <citation type="submission" date="2021-08" db="EMBL/GenBank/DDBJ databases">
        <title>Nocardioides bacterium WL0053 sp. nov., isolated from the sediment.</title>
        <authorList>
            <person name="Wang L."/>
            <person name="Zhang D."/>
            <person name="Zhang A."/>
        </authorList>
    </citation>
    <scope>NUCLEOTIDE SEQUENCE [LARGE SCALE GENOMIC DNA]</scope>
    <source>
        <strain evidence="8 9">WL0053</strain>
    </source>
</reference>
<evidence type="ECO:0000313" key="9">
    <source>
        <dbReference type="Proteomes" id="UP000754710"/>
    </source>
</evidence>
<feature type="domain" description="Flagellar hook-associated protein 2 N-terminal" evidence="6">
    <location>
        <begin position="11"/>
        <end position="105"/>
    </location>
</feature>
<protein>
    <recommendedName>
        <fullName evidence="5">Flagellar hook-associated protein 2</fullName>
        <shortName evidence="5">HAP2</shortName>
    </recommendedName>
    <alternativeName>
        <fullName evidence="5">Flagellar cap protein</fullName>
    </alternativeName>
</protein>
<dbReference type="PANTHER" id="PTHR30288:SF0">
    <property type="entry name" value="FLAGELLAR HOOK-ASSOCIATED PROTEIN 2"/>
    <property type="match status" value="1"/>
</dbReference>
<proteinExistence type="inferred from homology"/>
<feature type="domain" description="Flagellar hook-associated protein 2 C-terminal" evidence="7">
    <location>
        <begin position="217"/>
        <end position="441"/>
    </location>
</feature>
<evidence type="ECO:0000259" key="7">
    <source>
        <dbReference type="Pfam" id="PF07195"/>
    </source>
</evidence>
<evidence type="ECO:0000256" key="2">
    <source>
        <dbReference type="ARBA" id="ARBA00011255"/>
    </source>
</evidence>
<sequence>MASTSVSGLVSGLDTSTIISQLMQLEAKPQTTLKTRVSTEQKVVTALQALNTKLAGIAAKAADLGRTTSWSPAKATSDNPFVTVKTTTGATPGSFTLDVTGPATSAISTYARTGTLGTAVATQDAEYQVTFADPTRTPVTFTVGDGTMRSVADAVNASTTGLRATLLRTGTDATGNPVYAMQVSSATTGADTGFTISPVDPAAAPFLDGETATQKPGTDAAFSLNGQALTSSTNTVTGLMPGVDVTLGAGSAGQTATITVTRDTTALSDSVKAMVDAVNAALSDIDTLTAYDATAKKSGLLGGDSTLRTVRDRLLQTVSGGVGGQSLASVGIQTDRSGKLTFDAARFAAAYEADAAGTTARIAGIDGTTPTAGFADNLEALAKQLSDSLDGTVTLAIKGRQSQIRGWEDDIADWDVRLGQRQSALERQYAALEVALGQLQQQSSWLAGQISSLPTSGS</sequence>
<keyword evidence="8" id="KW-0969">Cilium</keyword>
<dbReference type="InterPro" id="IPR040026">
    <property type="entry name" value="FliD"/>
</dbReference>
<comment type="function">
    <text evidence="5">Required for morphogenesis and for the elongation of the flagellar filament by facilitating polymerization of the flagellin monomers at the tip of growing filament. Forms a capping structure, which prevents flagellin subunits (transported through the central channel of the flagellum) from leaking out without polymerization at the distal end.</text>
</comment>
<evidence type="ECO:0000256" key="4">
    <source>
        <dbReference type="ARBA" id="ARBA00023143"/>
    </source>
</evidence>
<comment type="subunit">
    <text evidence="2 5">Homopentamer.</text>
</comment>
<dbReference type="Pfam" id="PF07195">
    <property type="entry name" value="FliD_C"/>
    <property type="match status" value="1"/>
</dbReference>
<keyword evidence="8" id="KW-0966">Cell projection</keyword>
<dbReference type="EMBL" id="JAIEZQ010000001">
    <property type="protein sequence ID" value="MBY9074043.1"/>
    <property type="molecule type" value="Genomic_DNA"/>
</dbReference>
<organism evidence="8 9">
    <name type="scientific">Nocardioides jiangsuensis</name>
    <dbReference type="NCBI Taxonomy" id="2866161"/>
    <lineage>
        <taxon>Bacteria</taxon>
        <taxon>Bacillati</taxon>
        <taxon>Actinomycetota</taxon>
        <taxon>Actinomycetes</taxon>
        <taxon>Propionibacteriales</taxon>
        <taxon>Nocardioidaceae</taxon>
        <taxon>Nocardioides</taxon>
    </lineage>
</organism>
<evidence type="ECO:0000256" key="1">
    <source>
        <dbReference type="ARBA" id="ARBA00009764"/>
    </source>
</evidence>
<comment type="caution">
    <text evidence="8">The sequence shown here is derived from an EMBL/GenBank/DDBJ whole genome shotgun (WGS) entry which is preliminary data.</text>
</comment>
<name>A0ABS7RG73_9ACTN</name>